<name>A0A9X1ICS3_9PROT</name>
<dbReference type="InterPro" id="IPR003788">
    <property type="entry name" value="NDUFAF7"/>
</dbReference>
<dbReference type="Proteomes" id="UP001139311">
    <property type="component" value="Unassembled WGS sequence"/>
</dbReference>
<feature type="compositionally biased region" description="Low complexity" evidence="3">
    <location>
        <begin position="166"/>
        <end position="181"/>
    </location>
</feature>
<feature type="region of interest" description="Disordered" evidence="3">
    <location>
        <begin position="156"/>
        <end position="181"/>
    </location>
</feature>
<keyword evidence="1 4" id="KW-0489">Methyltransferase</keyword>
<proteinExistence type="predicted"/>
<keyword evidence="2 4" id="KW-0808">Transferase</keyword>
<reference evidence="4" key="1">
    <citation type="submission" date="2021-10" db="EMBL/GenBank/DDBJ databases">
        <title>Roseicella aerolatum sp. nov., isolated from aerosols of e-waste dismantling site.</title>
        <authorList>
            <person name="Qin T."/>
        </authorList>
    </citation>
    <scope>NUCLEOTIDE SEQUENCE</scope>
    <source>
        <strain evidence="4">GB24</strain>
    </source>
</reference>
<dbReference type="PANTHER" id="PTHR12049">
    <property type="entry name" value="PROTEIN ARGININE METHYLTRANSFERASE NDUFAF7, MITOCHONDRIAL"/>
    <property type="match status" value="1"/>
</dbReference>
<evidence type="ECO:0000313" key="5">
    <source>
        <dbReference type="Proteomes" id="UP001139311"/>
    </source>
</evidence>
<dbReference type="SUPFAM" id="SSF53335">
    <property type="entry name" value="S-adenosyl-L-methionine-dependent methyltransferases"/>
    <property type="match status" value="1"/>
</dbReference>
<sequence length="350" mass="35970">MARAVAAYYGSRDPFGAGGDFTTAPEISQAFGECLGLWAAVTWQLMGAPSPVLLAELGPGRGTLMADALRAAEMVPAIRAALRVHLVETSPTLRAAQQARLGMAVAAWHDDVASLPPGPAIILANEFFDALPIRQFIRRGGAWLERHVAEGRFVDLPVEPPRRPSAAPDGQPAADAPGAPHALDLLPAEAPEGAVAELAEAGMAVTAALATRLRQQGGALLALDYGHAGPALGDTLQAMTRHGRADPLAEPGTVDVTAHVPFAALAAAGRGAGAVAHGPLPMGLFLQRLGLPQRAAILARAATAAGRRDQAGLILSGAERLTAPEGMGRLFKVLCLCHPALPTPPGFEAA</sequence>
<accession>A0A9X1ICS3</accession>
<dbReference type="PANTHER" id="PTHR12049:SF7">
    <property type="entry name" value="PROTEIN ARGININE METHYLTRANSFERASE NDUFAF7, MITOCHONDRIAL"/>
    <property type="match status" value="1"/>
</dbReference>
<dbReference type="InterPro" id="IPR038375">
    <property type="entry name" value="NDUFAF7_sf"/>
</dbReference>
<dbReference type="GO" id="GO:0032259">
    <property type="term" value="P:methylation"/>
    <property type="evidence" value="ECO:0007669"/>
    <property type="project" value="UniProtKB-KW"/>
</dbReference>
<comment type="caution">
    <text evidence="4">The sequence shown here is derived from an EMBL/GenBank/DDBJ whole genome shotgun (WGS) entry which is preliminary data.</text>
</comment>
<dbReference type="Gene3D" id="3.40.50.12710">
    <property type="match status" value="1"/>
</dbReference>
<evidence type="ECO:0000313" key="4">
    <source>
        <dbReference type="EMBL" id="MCB4822334.1"/>
    </source>
</evidence>
<dbReference type="RefSeq" id="WP_226608337.1">
    <property type="nucleotide sequence ID" value="NZ_JAJAQI010000014.1"/>
</dbReference>
<organism evidence="4 5">
    <name type="scientific">Roseicella aerolata</name>
    <dbReference type="NCBI Taxonomy" id="2883479"/>
    <lineage>
        <taxon>Bacteria</taxon>
        <taxon>Pseudomonadati</taxon>
        <taxon>Pseudomonadota</taxon>
        <taxon>Alphaproteobacteria</taxon>
        <taxon>Acetobacterales</taxon>
        <taxon>Roseomonadaceae</taxon>
        <taxon>Roseicella</taxon>
    </lineage>
</organism>
<gene>
    <name evidence="4" type="ORF">LHA35_11375</name>
</gene>
<evidence type="ECO:0000256" key="1">
    <source>
        <dbReference type="ARBA" id="ARBA00022603"/>
    </source>
</evidence>
<dbReference type="AlphaFoldDB" id="A0A9X1ICS3"/>
<dbReference type="GO" id="GO:0035243">
    <property type="term" value="F:protein-arginine omega-N symmetric methyltransferase activity"/>
    <property type="evidence" value="ECO:0007669"/>
    <property type="project" value="TreeGrafter"/>
</dbReference>
<evidence type="ECO:0000256" key="3">
    <source>
        <dbReference type="SAM" id="MobiDB-lite"/>
    </source>
</evidence>
<evidence type="ECO:0000256" key="2">
    <source>
        <dbReference type="ARBA" id="ARBA00022679"/>
    </source>
</evidence>
<keyword evidence="5" id="KW-1185">Reference proteome</keyword>
<dbReference type="EMBL" id="JAJAQI010000014">
    <property type="protein sequence ID" value="MCB4822334.1"/>
    <property type="molecule type" value="Genomic_DNA"/>
</dbReference>
<dbReference type="InterPro" id="IPR029063">
    <property type="entry name" value="SAM-dependent_MTases_sf"/>
</dbReference>
<dbReference type="EC" id="2.1.1.-" evidence="4"/>
<dbReference type="Pfam" id="PF02636">
    <property type="entry name" value="Methyltransf_28"/>
    <property type="match status" value="1"/>
</dbReference>
<protein>
    <submittedName>
        <fullName evidence="4">SAM-dependent methyltransferase</fullName>
        <ecNumber evidence="4">2.1.1.-</ecNumber>
    </submittedName>
</protein>